<evidence type="ECO:0000256" key="1">
    <source>
        <dbReference type="ARBA" id="ARBA00007130"/>
    </source>
</evidence>
<keyword evidence="5" id="KW-1185">Reference proteome</keyword>
<gene>
    <name evidence="4" type="ORF">OKIOD_LOCUS10597</name>
</gene>
<name>A0ABN7SP58_OIKDI</name>
<dbReference type="EMBL" id="OU015566">
    <property type="protein sequence ID" value="CAG5105098.1"/>
    <property type="molecule type" value="Genomic_DNA"/>
</dbReference>
<comment type="similarity">
    <text evidence="1">Belongs to the ATG101 family.</text>
</comment>
<dbReference type="PANTHER" id="PTHR13292">
    <property type="entry name" value="AUTOPHAGY-RELATED PROTEIN 101"/>
    <property type="match status" value="1"/>
</dbReference>
<dbReference type="Proteomes" id="UP001158576">
    <property type="component" value="Chromosome 1"/>
</dbReference>
<dbReference type="InterPro" id="IPR012445">
    <property type="entry name" value="ATG101"/>
</dbReference>
<protein>
    <recommendedName>
        <fullName evidence="2">Autophagy-related protein 101</fullName>
    </recommendedName>
</protein>
<sequence>MNATRYEFQVNVFPEQLEESALCLLHTILFHRTTGKFKYQKKGEFLIGTLGYQDVHCQTINLTYVKTESAELHTCLLENVRQFVQQYNSGNKTLTLEFFQKKRGRWPFSSEEPVPWEVWAITFVEPSQNSKETPAESVVTNMVSIAEKINNSNSFLPKTPNQSDLGLVYECNFCDVQPYLFRCQYQGQMSTLKKLFKDVSL</sequence>
<dbReference type="Pfam" id="PF07855">
    <property type="entry name" value="ATG101"/>
    <property type="match status" value="1"/>
</dbReference>
<accession>A0ABN7SP58</accession>
<organism evidence="4 5">
    <name type="scientific">Oikopleura dioica</name>
    <name type="common">Tunicate</name>
    <dbReference type="NCBI Taxonomy" id="34765"/>
    <lineage>
        <taxon>Eukaryota</taxon>
        <taxon>Metazoa</taxon>
        <taxon>Chordata</taxon>
        <taxon>Tunicata</taxon>
        <taxon>Appendicularia</taxon>
        <taxon>Copelata</taxon>
        <taxon>Oikopleuridae</taxon>
        <taxon>Oikopleura</taxon>
    </lineage>
</organism>
<keyword evidence="3" id="KW-0072">Autophagy</keyword>
<evidence type="ECO:0000313" key="4">
    <source>
        <dbReference type="EMBL" id="CAG5105098.1"/>
    </source>
</evidence>
<evidence type="ECO:0000256" key="3">
    <source>
        <dbReference type="ARBA" id="ARBA00023006"/>
    </source>
</evidence>
<evidence type="ECO:0000256" key="2">
    <source>
        <dbReference type="ARBA" id="ARBA00018874"/>
    </source>
</evidence>
<dbReference type="PANTHER" id="PTHR13292:SF0">
    <property type="entry name" value="AUTOPHAGY-RELATED PROTEIN 101"/>
    <property type="match status" value="1"/>
</dbReference>
<proteinExistence type="inferred from homology"/>
<reference evidence="4 5" key="1">
    <citation type="submission" date="2021-04" db="EMBL/GenBank/DDBJ databases">
        <authorList>
            <person name="Bliznina A."/>
        </authorList>
    </citation>
    <scope>NUCLEOTIDE SEQUENCE [LARGE SCALE GENOMIC DNA]</scope>
</reference>
<evidence type="ECO:0000313" key="5">
    <source>
        <dbReference type="Proteomes" id="UP001158576"/>
    </source>
</evidence>